<comment type="caution">
    <text evidence="1">The sequence shown here is derived from an EMBL/GenBank/DDBJ whole genome shotgun (WGS) entry which is preliminary data.</text>
</comment>
<reference evidence="1" key="2">
    <citation type="submission" date="2021-01" db="EMBL/GenBank/DDBJ databases">
        <authorList>
            <person name="Mieszkin S."/>
            <person name="Pouder E."/>
            <person name="Alain K."/>
        </authorList>
    </citation>
    <scope>NUCLEOTIDE SEQUENCE</scope>
    <source>
        <strain evidence="1">HW T2.11</strain>
    </source>
</reference>
<dbReference type="Pfam" id="PF05258">
    <property type="entry name" value="DciA"/>
    <property type="match status" value="1"/>
</dbReference>
<sequence length="147" mass="15836">MRPIGGLIARVTQPGFRRRAPATSQIMIDWLDIMGPVLGPRTQPQKFSAGTLTIACQGPVAMELQHLTTQLIARLNNHIGSFGENALIKRLRFVQQTTLPVAAAPRAPARKPRPAGPPPDIAGIEPGPLHDALQRLGIAIRTHRGEG</sequence>
<reference evidence="1" key="1">
    <citation type="journal article" date="2021" name="Microorganisms">
        <title>Acidisoma silvae sp. nov. and Acidisomacellulosilytica sp. nov., Two Acidophilic Bacteria Isolated from Decaying Wood, Hydrolyzing Cellulose and Producing Poly-3-hydroxybutyrate.</title>
        <authorList>
            <person name="Mieszkin S."/>
            <person name="Pouder E."/>
            <person name="Uroz S."/>
            <person name="Simon-Colin C."/>
            <person name="Alain K."/>
        </authorList>
    </citation>
    <scope>NUCLEOTIDE SEQUENCE</scope>
    <source>
        <strain evidence="1">HW T2.11</strain>
    </source>
</reference>
<protein>
    <submittedName>
        <fullName evidence="1">DUF721 domain-containing protein</fullName>
    </submittedName>
</protein>
<proteinExistence type="predicted"/>
<gene>
    <name evidence="1" type="ORF">ASILVAE211_10100</name>
</gene>
<dbReference type="InterPro" id="IPR007922">
    <property type="entry name" value="DciA-like"/>
</dbReference>
<dbReference type="Proteomes" id="UP000708298">
    <property type="component" value="Unassembled WGS sequence"/>
</dbReference>
<dbReference type="EMBL" id="JAESVB010000003">
    <property type="protein sequence ID" value="MCB8875533.1"/>
    <property type="molecule type" value="Genomic_DNA"/>
</dbReference>
<keyword evidence="2" id="KW-1185">Reference proteome</keyword>
<organism evidence="1 2">
    <name type="scientific">Acidisoma silvae</name>
    <dbReference type="NCBI Taxonomy" id="2802396"/>
    <lineage>
        <taxon>Bacteria</taxon>
        <taxon>Pseudomonadati</taxon>
        <taxon>Pseudomonadota</taxon>
        <taxon>Alphaproteobacteria</taxon>
        <taxon>Acetobacterales</taxon>
        <taxon>Acidocellaceae</taxon>
        <taxon>Acidisoma</taxon>
    </lineage>
</organism>
<evidence type="ECO:0000313" key="2">
    <source>
        <dbReference type="Proteomes" id="UP000708298"/>
    </source>
</evidence>
<accession>A0A963YR13</accession>
<name>A0A963YR13_9PROT</name>
<dbReference type="AlphaFoldDB" id="A0A963YR13"/>
<evidence type="ECO:0000313" key="1">
    <source>
        <dbReference type="EMBL" id="MCB8875533.1"/>
    </source>
</evidence>